<evidence type="ECO:0000256" key="1">
    <source>
        <dbReference type="SAM" id="Phobius"/>
    </source>
</evidence>
<keyword evidence="1" id="KW-0812">Transmembrane</keyword>
<feature type="transmembrane region" description="Helical" evidence="1">
    <location>
        <begin position="407"/>
        <end position="427"/>
    </location>
</feature>
<feature type="transmembrane region" description="Helical" evidence="1">
    <location>
        <begin position="312"/>
        <end position="331"/>
    </location>
</feature>
<comment type="caution">
    <text evidence="2">The sequence shown here is derived from an EMBL/GenBank/DDBJ whole genome shotgun (WGS) entry which is preliminary data.</text>
</comment>
<feature type="transmembrane region" description="Helical" evidence="1">
    <location>
        <begin position="471"/>
        <end position="491"/>
    </location>
</feature>
<feature type="transmembrane region" description="Helical" evidence="1">
    <location>
        <begin position="433"/>
        <end position="451"/>
    </location>
</feature>
<evidence type="ECO:0000313" key="3">
    <source>
        <dbReference type="Proteomes" id="UP000229674"/>
    </source>
</evidence>
<evidence type="ECO:0000313" key="2">
    <source>
        <dbReference type="EMBL" id="PJC65378.1"/>
    </source>
</evidence>
<keyword evidence="1" id="KW-1133">Transmembrane helix</keyword>
<name>A0A2M8G163_9BACT</name>
<organism evidence="2 3">
    <name type="scientific">Candidatus Colwellbacteria bacterium CG_4_9_14_0_2_um_filter_50_12</name>
    <dbReference type="NCBI Taxonomy" id="1974538"/>
    <lineage>
        <taxon>Bacteria</taxon>
        <taxon>Candidatus Colwelliibacteriota</taxon>
    </lineage>
</organism>
<reference evidence="3" key="1">
    <citation type="submission" date="2017-09" db="EMBL/GenBank/DDBJ databases">
        <title>Depth-based differentiation of microbial function through sediment-hosted aquifers and enrichment of novel symbionts in the deep terrestrial subsurface.</title>
        <authorList>
            <person name="Probst A.J."/>
            <person name="Ladd B."/>
            <person name="Jarett J.K."/>
            <person name="Geller-Mcgrath D.E."/>
            <person name="Sieber C.M.K."/>
            <person name="Emerson J.B."/>
            <person name="Anantharaman K."/>
            <person name="Thomas B.C."/>
            <person name="Malmstrom R."/>
            <person name="Stieglmeier M."/>
            <person name="Klingl A."/>
            <person name="Woyke T."/>
            <person name="Ryan C.M."/>
            <person name="Banfield J.F."/>
        </authorList>
    </citation>
    <scope>NUCLEOTIDE SEQUENCE [LARGE SCALE GENOMIC DNA]</scope>
</reference>
<feature type="transmembrane region" description="Helical" evidence="1">
    <location>
        <begin position="343"/>
        <end position="364"/>
    </location>
</feature>
<accession>A0A2M8G163</accession>
<dbReference type="EMBL" id="PFQX01000041">
    <property type="protein sequence ID" value="PJC65378.1"/>
    <property type="molecule type" value="Genomic_DNA"/>
</dbReference>
<dbReference type="Proteomes" id="UP000229674">
    <property type="component" value="Unassembled WGS sequence"/>
</dbReference>
<proteinExistence type="predicted"/>
<protein>
    <submittedName>
        <fullName evidence="2">Uncharacterized protein</fullName>
    </submittedName>
</protein>
<sequence length="534" mass="60776">MTNLPEAIGNLIAVTGKEDAEKTSQNDADVVSVDDVAARVASFYEKIRDLVDWREEHLLRKAAVARVLERRLLLKSGHLSGEEGLETSEQFIKELVRRGHFPNRRLPAAKIAEVRQVLDKYAAILRGASFKNLREGRKMEEWLVGIASYEIEITLDPHERELGLVNFMAGDVASRLKIKGNGNVTEEEAKLQIYVAAHRALFKMDDAVVSYCLLENFYRDWHNLTEETITSVAAHLMEIKAAIDKILNNPLSESFYNIAERYDTPYLILGDLVFENPAAFPELISQPEKLDSKIKDSYKARLVRLKGRIGRAAFYSTVSIFLGKVLVVLALEIPVDRYMRGHFNYVAMLTSILVPPILMLFLVAGSKITSTANFEEVKGRVKSLIAGVGLTDYYVYFPKKKGSLLRVVLQFLYFSSFIVSFGFVWWLLLKAGFGPFSIIVFMLFMSLVAFAGTKIQQHGMELMVGETKRGFIAGLLDFFFLPVIELGRWLSRQLARYNGIVFIFNFLIETPIQVFVEFLEQWRAFLKEKKEEIH</sequence>
<gene>
    <name evidence="2" type="ORF">CO020_00980</name>
</gene>
<dbReference type="AlphaFoldDB" id="A0A2M8G163"/>
<keyword evidence="1" id="KW-0472">Membrane</keyword>
<feature type="transmembrane region" description="Helical" evidence="1">
    <location>
        <begin position="497"/>
        <end position="519"/>
    </location>
</feature>